<name>A0A1I4A5Q9_9PROT</name>
<dbReference type="PIRSF" id="PIRSF017082">
    <property type="entry name" value="YflP"/>
    <property type="match status" value="1"/>
</dbReference>
<dbReference type="InterPro" id="IPR042100">
    <property type="entry name" value="Bug_dom1"/>
</dbReference>
<dbReference type="Gene3D" id="3.40.190.10">
    <property type="entry name" value="Periplasmic binding protein-like II"/>
    <property type="match status" value="1"/>
</dbReference>
<dbReference type="Pfam" id="PF03401">
    <property type="entry name" value="TctC"/>
    <property type="match status" value="1"/>
</dbReference>
<proteinExistence type="inferred from homology"/>
<keyword evidence="3" id="KW-0675">Receptor</keyword>
<feature type="chain" id="PRO_5011493108" evidence="2">
    <location>
        <begin position="24"/>
        <end position="316"/>
    </location>
</feature>
<dbReference type="InterPro" id="IPR005064">
    <property type="entry name" value="BUG"/>
</dbReference>
<accession>A0A1I4A5Q9</accession>
<gene>
    <name evidence="3" type="ORF">SAMN02745775_103159</name>
</gene>
<dbReference type="SUPFAM" id="SSF53850">
    <property type="entry name" value="Periplasmic binding protein-like II"/>
    <property type="match status" value="1"/>
</dbReference>
<dbReference type="PANTHER" id="PTHR42928">
    <property type="entry name" value="TRICARBOXYLATE-BINDING PROTEIN"/>
    <property type="match status" value="1"/>
</dbReference>
<dbReference type="CDD" id="cd07012">
    <property type="entry name" value="PBP2_Bug_TTT"/>
    <property type="match status" value="1"/>
</dbReference>
<keyword evidence="2" id="KW-0732">Signal</keyword>
<protein>
    <submittedName>
        <fullName evidence="3">Tripartite-type tricarboxylate transporter, receptor component TctC</fullName>
    </submittedName>
</protein>
<evidence type="ECO:0000256" key="2">
    <source>
        <dbReference type="SAM" id="SignalP"/>
    </source>
</evidence>
<evidence type="ECO:0000313" key="3">
    <source>
        <dbReference type="EMBL" id="SFK51673.1"/>
    </source>
</evidence>
<dbReference type="STRING" id="1123062.SAMN02745775_103159"/>
<dbReference type="AlphaFoldDB" id="A0A1I4A5Q9"/>
<dbReference type="Gene3D" id="3.40.190.150">
    <property type="entry name" value="Bordetella uptake gene, domain 1"/>
    <property type="match status" value="1"/>
</dbReference>
<comment type="similarity">
    <text evidence="1">Belongs to the UPF0065 (bug) family.</text>
</comment>
<dbReference type="PANTHER" id="PTHR42928:SF5">
    <property type="entry name" value="BLR1237 PROTEIN"/>
    <property type="match status" value="1"/>
</dbReference>
<dbReference type="Proteomes" id="UP000199473">
    <property type="component" value="Unassembled WGS sequence"/>
</dbReference>
<keyword evidence="4" id="KW-1185">Reference proteome</keyword>
<organism evidence="3 4">
    <name type="scientific">Falsiroseomonas stagni DSM 19981</name>
    <dbReference type="NCBI Taxonomy" id="1123062"/>
    <lineage>
        <taxon>Bacteria</taxon>
        <taxon>Pseudomonadati</taxon>
        <taxon>Pseudomonadota</taxon>
        <taxon>Alphaproteobacteria</taxon>
        <taxon>Acetobacterales</taxon>
        <taxon>Roseomonadaceae</taxon>
        <taxon>Falsiroseomonas</taxon>
    </lineage>
</organism>
<reference evidence="3 4" key="1">
    <citation type="submission" date="2016-10" db="EMBL/GenBank/DDBJ databases">
        <authorList>
            <person name="de Groot N.N."/>
        </authorList>
    </citation>
    <scope>NUCLEOTIDE SEQUENCE [LARGE SCALE GENOMIC DNA]</scope>
    <source>
        <strain evidence="3 4">DSM 19981</strain>
    </source>
</reference>
<evidence type="ECO:0000313" key="4">
    <source>
        <dbReference type="Proteomes" id="UP000199473"/>
    </source>
</evidence>
<sequence>MMMRRRSALVLAMMAAAARNAVAQPIDGNATVVVPYAPGVTDQEVRALAPLLRGALGHAVVVDNRAGAGGAIGARAVVTARPDGRTLLYAAGAVATVLPLLPNPNYAFEDLVPLCRVTANTHILAARPDAPYASFAQMLAHARANPERVVFASSGAGTAVHLAGEAMARTAGVKLLHAPFQGLAPAMTAVLGGHADFVIGLPVAILPAVADGRLRALVQFGETRNPLAADVPTLRESGVDLVQSVDIGLFAPRGLPDAVAAAWVEAVRVAIASPEFREFATRARVNPAFLPPDLFAAALRRDREIYRALIPTLSLG</sequence>
<feature type="signal peptide" evidence="2">
    <location>
        <begin position="1"/>
        <end position="23"/>
    </location>
</feature>
<dbReference type="EMBL" id="FOSQ01000003">
    <property type="protein sequence ID" value="SFK51673.1"/>
    <property type="molecule type" value="Genomic_DNA"/>
</dbReference>
<evidence type="ECO:0000256" key="1">
    <source>
        <dbReference type="ARBA" id="ARBA00006987"/>
    </source>
</evidence>